<comment type="caution">
    <text evidence="2">The sequence shown here is derived from an EMBL/GenBank/DDBJ whole genome shotgun (WGS) entry which is preliminary data.</text>
</comment>
<dbReference type="InterPro" id="IPR012296">
    <property type="entry name" value="Nuclease_put_TT1808"/>
</dbReference>
<dbReference type="Proteomes" id="UP000249354">
    <property type="component" value="Unassembled WGS sequence"/>
</dbReference>
<feature type="domain" description="Putative restriction endonuclease" evidence="1">
    <location>
        <begin position="22"/>
        <end position="182"/>
    </location>
</feature>
<organism evidence="2 3">
    <name type="scientific">Leptolyngbya foveolarum</name>
    <dbReference type="NCBI Taxonomy" id="47253"/>
    <lineage>
        <taxon>Bacteria</taxon>
        <taxon>Bacillati</taxon>
        <taxon>Cyanobacteriota</taxon>
        <taxon>Cyanophyceae</taxon>
        <taxon>Leptolyngbyales</taxon>
        <taxon>Leptolyngbyaceae</taxon>
        <taxon>Leptolyngbya group</taxon>
        <taxon>Leptolyngbya</taxon>
    </lineage>
</organism>
<dbReference type="InterPro" id="IPR008538">
    <property type="entry name" value="Uma2"/>
</dbReference>
<evidence type="ECO:0000259" key="1">
    <source>
        <dbReference type="Pfam" id="PF05685"/>
    </source>
</evidence>
<reference evidence="3" key="1">
    <citation type="submission" date="2018-04" db="EMBL/GenBank/DDBJ databases">
        <authorList>
            <person name="Cornet L."/>
        </authorList>
    </citation>
    <scope>NUCLEOTIDE SEQUENCE [LARGE SCALE GENOMIC DNA]</scope>
</reference>
<protein>
    <recommendedName>
        <fullName evidence="1">Putative restriction endonuclease domain-containing protein</fullName>
    </recommendedName>
</protein>
<proteinExistence type="predicted"/>
<dbReference type="InterPro" id="IPR011335">
    <property type="entry name" value="Restrct_endonuc-II-like"/>
</dbReference>
<evidence type="ECO:0000313" key="2">
    <source>
        <dbReference type="EMBL" id="PZO22436.1"/>
    </source>
</evidence>
<dbReference type="EMBL" id="QBMC01000010">
    <property type="protein sequence ID" value="PZO22436.1"/>
    <property type="molecule type" value="Genomic_DNA"/>
</dbReference>
<dbReference type="PANTHER" id="PTHR34107:SF4">
    <property type="entry name" value="SLL1222 PROTEIN"/>
    <property type="match status" value="1"/>
</dbReference>
<dbReference type="Pfam" id="PF05685">
    <property type="entry name" value="Uma2"/>
    <property type="match status" value="1"/>
</dbReference>
<dbReference type="CDD" id="cd06260">
    <property type="entry name" value="DUF820-like"/>
    <property type="match status" value="1"/>
</dbReference>
<sequence length="187" mass="20707">MVTTTQKPVIEDAELTKPNSLEAWVENPLDGTEWVDGQLVEKTGMTLTHSKIQRRLSTAWAVYQAEQKLGGEVYTEAPCKTRKQGRKPDVSYLAPDLLTQYGKSATLPQSFPLSAEIVSPTDYAEDVYDKADEYLASGGEEVWLVFPDNHRVVVITAQSEQVFKSGDIAKTQVVLPGFEISVDELLS</sequence>
<gene>
    <name evidence="2" type="ORF">DCF25_02975</name>
</gene>
<accession>A0A2W4ULZ1</accession>
<reference evidence="2 3" key="2">
    <citation type="submission" date="2018-06" db="EMBL/GenBank/DDBJ databases">
        <title>Metagenomic assembly of (sub)arctic Cyanobacteria and their associated microbiome from non-axenic cultures.</title>
        <authorList>
            <person name="Baurain D."/>
        </authorList>
    </citation>
    <scope>NUCLEOTIDE SEQUENCE [LARGE SCALE GENOMIC DNA]</scope>
    <source>
        <strain evidence="2">ULC129bin1</strain>
    </source>
</reference>
<name>A0A2W4ULZ1_9CYAN</name>
<evidence type="ECO:0000313" key="3">
    <source>
        <dbReference type="Proteomes" id="UP000249354"/>
    </source>
</evidence>
<dbReference type="SUPFAM" id="SSF52980">
    <property type="entry name" value="Restriction endonuclease-like"/>
    <property type="match status" value="1"/>
</dbReference>
<dbReference type="Gene3D" id="3.90.1570.10">
    <property type="entry name" value="tt1808, chain A"/>
    <property type="match status" value="1"/>
</dbReference>
<dbReference type="AlphaFoldDB" id="A0A2W4ULZ1"/>
<dbReference type="PANTHER" id="PTHR34107">
    <property type="entry name" value="SLL0198 PROTEIN-RELATED"/>
    <property type="match status" value="1"/>
</dbReference>